<evidence type="ECO:0000313" key="2">
    <source>
        <dbReference type="Proteomes" id="UP000005266"/>
    </source>
</evidence>
<organism evidence="1 2">
    <name type="scientific">Colwellia phage 9A</name>
    <dbReference type="NCBI Taxonomy" id="765765"/>
    <lineage>
        <taxon>Viruses</taxon>
        <taxon>Duplodnaviria</taxon>
        <taxon>Heunggongvirae</taxon>
        <taxon>Uroviricota</taxon>
        <taxon>Caudoviricetes</taxon>
        <taxon>Franklinbayvirus</taxon>
        <taxon>Franklinbayvirus fv9A</taxon>
    </lineage>
</organism>
<keyword evidence="2" id="KW-1185">Reference proteome</keyword>
<dbReference type="GeneID" id="13165574"/>
<dbReference type="Proteomes" id="UP000005266">
    <property type="component" value="Segment"/>
</dbReference>
<gene>
    <name evidence="1" type="ORF">COPG_00008</name>
</gene>
<dbReference type="RefSeq" id="YP_006489194.1">
    <property type="nucleotide sequence ID" value="NC_018088.1"/>
</dbReference>
<accession>I3UM89</accession>
<sequence length="94" mass="10585">MNNNNFGSFALPTGFDWEVKTFARQVTTRVWCGKFKKHLSKYAEKLTTANSDPRQIIGGMLQAAYGANIGAQVENLLTDEKIAKIKKNILFVIY</sequence>
<evidence type="ECO:0000313" key="1">
    <source>
        <dbReference type="EMBL" id="AFK66604.1"/>
    </source>
</evidence>
<dbReference type="EMBL" id="HQ317390">
    <property type="protein sequence ID" value="AFK66604.1"/>
    <property type="molecule type" value="Genomic_DNA"/>
</dbReference>
<reference evidence="1 2" key="1">
    <citation type="journal article" date="2013" name="Extremophiles">
        <title>Genomic analysis of cold-active Colwelliaphage 9A and psychrophilic phage-host interactions.</title>
        <authorList>
            <person name="Colangelo-Lillis J.R."/>
            <person name="Deming J.W."/>
        </authorList>
    </citation>
    <scope>NUCLEOTIDE SEQUENCE [LARGE SCALE GENOMIC DNA]</scope>
    <source>
        <strain evidence="1">9A</strain>
    </source>
</reference>
<proteinExistence type="predicted"/>
<name>I3UM89_9CAUD</name>
<dbReference type="KEGG" id="vg:13165574"/>
<protein>
    <submittedName>
        <fullName evidence="1">Uncharacterized protein</fullName>
    </submittedName>
</protein>